<accession>A0A7V7RNI7</accession>
<keyword evidence="5 8" id="KW-0812">Transmembrane</keyword>
<evidence type="ECO:0000256" key="7">
    <source>
        <dbReference type="ARBA" id="ARBA00023136"/>
    </source>
</evidence>
<keyword evidence="7 8" id="KW-0472">Membrane</keyword>
<feature type="transmembrane region" description="Helical" evidence="8">
    <location>
        <begin position="48"/>
        <end position="65"/>
    </location>
</feature>
<dbReference type="OrthoDB" id="9800498at2"/>
<dbReference type="NCBIfam" id="NF006517">
    <property type="entry name" value="PRK08965.1-1"/>
    <property type="match status" value="1"/>
</dbReference>
<evidence type="ECO:0000256" key="1">
    <source>
        <dbReference type="ARBA" id="ARBA00004651"/>
    </source>
</evidence>
<dbReference type="InterPro" id="IPR002758">
    <property type="entry name" value="Cation_antiport_E"/>
</dbReference>
<dbReference type="PIRSF" id="PIRSF019239">
    <property type="entry name" value="MrpE"/>
    <property type="match status" value="1"/>
</dbReference>
<dbReference type="GO" id="GO:0005886">
    <property type="term" value="C:plasma membrane"/>
    <property type="evidence" value="ECO:0007669"/>
    <property type="project" value="UniProtKB-SubCell"/>
</dbReference>
<keyword evidence="3" id="KW-0813">Transport</keyword>
<organism evidence="9 10">
    <name type="scientific">Bacillus mesophilum</name>
    <dbReference type="NCBI Taxonomy" id="1071718"/>
    <lineage>
        <taxon>Bacteria</taxon>
        <taxon>Bacillati</taxon>
        <taxon>Bacillota</taxon>
        <taxon>Bacilli</taxon>
        <taxon>Bacillales</taxon>
        <taxon>Bacillaceae</taxon>
        <taxon>Bacillus</taxon>
    </lineage>
</organism>
<evidence type="ECO:0000313" key="10">
    <source>
        <dbReference type="Proteomes" id="UP000441354"/>
    </source>
</evidence>
<evidence type="ECO:0000256" key="2">
    <source>
        <dbReference type="ARBA" id="ARBA00006228"/>
    </source>
</evidence>
<dbReference type="GO" id="GO:0008324">
    <property type="term" value="F:monoatomic cation transmembrane transporter activity"/>
    <property type="evidence" value="ECO:0007669"/>
    <property type="project" value="InterPro"/>
</dbReference>
<evidence type="ECO:0000313" key="9">
    <source>
        <dbReference type="EMBL" id="KAB2334053.1"/>
    </source>
</evidence>
<dbReference type="Pfam" id="PF01899">
    <property type="entry name" value="MNHE"/>
    <property type="match status" value="1"/>
</dbReference>
<dbReference type="PANTHER" id="PTHR34584">
    <property type="entry name" value="NA(+)/H(+) ANTIPORTER SUBUNIT E1"/>
    <property type="match status" value="1"/>
</dbReference>
<keyword evidence="10" id="KW-1185">Reference proteome</keyword>
<sequence>MPKQVLTNLFIAILWSFLQNDWSAITFLSGYIVGIVVIFILRKYLRDQFYLITILNVLKLFFIFLRELLSSSILVIRQVTRPKINITPGIFKLRTELEGDLEITLLALLLSLTPGSVVIEVSNDNKVFYMHAMDIPESKKSVLRSKQKFETAIKKVTRK</sequence>
<feature type="transmembrane region" description="Helical" evidence="8">
    <location>
        <begin position="22"/>
        <end position="41"/>
    </location>
</feature>
<comment type="similarity">
    <text evidence="2">Belongs to the CPA3 antiporters (TC 2.A.63) subunit E family.</text>
</comment>
<evidence type="ECO:0000256" key="5">
    <source>
        <dbReference type="ARBA" id="ARBA00022692"/>
    </source>
</evidence>
<feature type="transmembrane region" description="Helical" evidence="8">
    <location>
        <begin position="103"/>
        <end position="121"/>
    </location>
</feature>
<dbReference type="AlphaFoldDB" id="A0A7V7RNI7"/>
<comment type="caution">
    <text evidence="9">The sequence shown here is derived from an EMBL/GenBank/DDBJ whole genome shotgun (WGS) entry which is preliminary data.</text>
</comment>
<proteinExistence type="inferred from homology"/>
<dbReference type="RefSeq" id="WP_066443184.1">
    <property type="nucleotide sequence ID" value="NZ_WBOT01000002.1"/>
</dbReference>
<evidence type="ECO:0000256" key="6">
    <source>
        <dbReference type="ARBA" id="ARBA00022989"/>
    </source>
</evidence>
<name>A0A7V7RNI7_9BACI</name>
<dbReference type="PANTHER" id="PTHR34584:SF1">
    <property type="entry name" value="NA(+)_H(+) ANTIPORTER SUBUNIT E1"/>
    <property type="match status" value="1"/>
</dbReference>
<reference evidence="9 10" key="1">
    <citation type="journal article" date="2014" name="Arch. Microbiol.">
        <title>Bacillus mesophilum sp. nov., strain IITR-54T, a novel 4-chlorobiphenyl dechlorinating bacterium.</title>
        <authorList>
            <person name="Manickam N."/>
            <person name="Singh N.K."/>
            <person name="Bajaj A."/>
            <person name="Kumar R.M."/>
            <person name="Kaur G."/>
            <person name="Kaur N."/>
            <person name="Bala M."/>
            <person name="Kumar A."/>
            <person name="Mayilraj S."/>
        </authorList>
    </citation>
    <scope>NUCLEOTIDE SEQUENCE [LARGE SCALE GENOMIC DNA]</scope>
    <source>
        <strain evidence="9 10">IITR-54</strain>
    </source>
</reference>
<dbReference type="EMBL" id="WBOT01000002">
    <property type="protein sequence ID" value="KAB2334053.1"/>
    <property type="molecule type" value="Genomic_DNA"/>
</dbReference>
<keyword evidence="3" id="KW-0050">Antiport</keyword>
<comment type="subcellular location">
    <subcellularLocation>
        <location evidence="1">Cell membrane</location>
        <topology evidence="1">Multi-pass membrane protein</topology>
    </subcellularLocation>
</comment>
<gene>
    <name evidence="9" type="ORF">F7732_08220</name>
</gene>
<dbReference type="Proteomes" id="UP000441354">
    <property type="component" value="Unassembled WGS sequence"/>
</dbReference>
<keyword evidence="4" id="KW-1003">Cell membrane</keyword>
<protein>
    <submittedName>
        <fullName evidence="9">Na+/H+ antiporter subunit E</fullName>
    </submittedName>
</protein>
<evidence type="ECO:0000256" key="8">
    <source>
        <dbReference type="SAM" id="Phobius"/>
    </source>
</evidence>
<dbReference type="GO" id="GO:0015297">
    <property type="term" value="F:antiporter activity"/>
    <property type="evidence" value="ECO:0007669"/>
    <property type="project" value="UniProtKB-KW"/>
</dbReference>
<evidence type="ECO:0000256" key="3">
    <source>
        <dbReference type="ARBA" id="ARBA00022449"/>
    </source>
</evidence>
<evidence type="ECO:0000256" key="4">
    <source>
        <dbReference type="ARBA" id="ARBA00022475"/>
    </source>
</evidence>
<keyword evidence="6 8" id="KW-1133">Transmembrane helix</keyword>